<keyword evidence="4" id="KW-0285">Flavoprotein</keyword>
<evidence type="ECO:0000256" key="2">
    <source>
        <dbReference type="ARBA" id="ARBA00004370"/>
    </source>
</evidence>
<evidence type="ECO:0000256" key="6">
    <source>
        <dbReference type="ARBA" id="ARBA00022827"/>
    </source>
</evidence>
<feature type="transmembrane region" description="Helical" evidence="11">
    <location>
        <begin position="400"/>
        <end position="420"/>
    </location>
</feature>
<evidence type="ECO:0000313" key="13">
    <source>
        <dbReference type="EMBL" id="KAF7555017.1"/>
    </source>
</evidence>
<dbReference type="PANTHER" id="PTHR47356:SF2">
    <property type="entry name" value="FAD-BINDING DOMAIN-CONTAINING PROTEIN-RELATED"/>
    <property type="match status" value="1"/>
</dbReference>
<dbReference type="InterPro" id="IPR002938">
    <property type="entry name" value="FAD-bd"/>
</dbReference>
<keyword evidence="10 11" id="KW-0472">Membrane</keyword>
<dbReference type="InterPro" id="IPR036188">
    <property type="entry name" value="FAD/NAD-bd_sf"/>
</dbReference>
<evidence type="ECO:0000256" key="7">
    <source>
        <dbReference type="ARBA" id="ARBA00022989"/>
    </source>
</evidence>
<keyword evidence="7 11" id="KW-1133">Transmembrane helix</keyword>
<dbReference type="EMBL" id="JAANBB010000025">
    <property type="protein sequence ID" value="KAF7555017.1"/>
    <property type="molecule type" value="Genomic_DNA"/>
</dbReference>
<dbReference type="InterPro" id="IPR050562">
    <property type="entry name" value="FAD_mOase_fung"/>
</dbReference>
<feature type="transmembrane region" description="Helical" evidence="11">
    <location>
        <begin position="558"/>
        <end position="579"/>
    </location>
</feature>
<evidence type="ECO:0000313" key="14">
    <source>
        <dbReference type="Proteomes" id="UP000722485"/>
    </source>
</evidence>
<dbReference type="GO" id="GO:0071949">
    <property type="term" value="F:FAD binding"/>
    <property type="evidence" value="ECO:0007669"/>
    <property type="project" value="InterPro"/>
</dbReference>
<dbReference type="AlphaFoldDB" id="A0A9P5HHI4"/>
<dbReference type="PANTHER" id="PTHR47356">
    <property type="entry name" value="FAD-DEPENDENT MONOOXYGENASE ASQG-RELATED"/>
    <property type="match status" value="1"/>
</dbReference>
<evidence type="ECO:0000256" key="8">
    <source>
        <dbReference type="ARBA" id="ARBA00023002"/>
    </source>
</evidence>
<keyword evidence="5 11" id="KW-0812">Transmembrane</keyword>
<evidence type="ECO:0000256" key="5">
    <source>
        <dbReference type="ARBA" id="ARBA00022692"/>
    </source>
</evidence>
<gene>
    <name evidence="13" type="ORF">G7Z17_g2516</name>
</gene>
<organism evidence="13 14">
    <name type="scientific">Cylindrodendrum hubeiense</name>
    <dbReference type="NCBI Taxonomy" id="595255"/>
    <lineage>
        <taxon>Eukaryota</taxon>
        <taxon>Fungi</taxon>
        <taxon>Dikarya</taxon>
        <taxon>Ascomycota</taxon>
        <taxon>Pezizomycotina</taxon>
        <taxon>Sordariomycetes</taxon>
        <taxon>Hypocreomycetidae</taxon>
        <taxon>Hypocreales</taxon>
        <taxon>Nectriaceae</taxon>
        <taxon>Cylindrodendrum</taxon>
    </lineage>
</organism>
<reference evidence="13" key="1">
    <citation type="submission" date="2020-03" db="EMBL/GenBank/DDBJ databases">
        <title>Draft Genome Sequence of Cylindrodendrum hubeiense.</title>
        <authorList>
            <person name="Buettner E."/>
            <person name="Kellner H."/>
        </authorList>
    </citation>
    <scope>NUCLEOTIDE SEQUENCE</scope>
    <source>
        <strain evidence="13">IHI 201604</strain>
    </source>
</reference>
<proteinExistence type="inferred from homology"/>
<dbReference type="OrthoDB" id="10029326at2759"/>
<feature type="transmembrane region" description="Helical" evidence="11">
    <location>
        <begin position="484"/>
        <end position="505"/>
    </location>
</feature>
<evidence type="ECO:0000256" key="11">
    <source>
        <dbReference type="SAM" id="Phobius"/>
    </source>
</evidence>
<comment type="similarity">
    <text evidence="3">Belongs to the paxM FAD-dependent monooxygenase family.</text>
</comment>
<sequence>MTAFKVAIVGGSIAGLTLANLLDRLGIDFIVLEAYDKIAPQVGASIGWHPNGLRILDQIGCYEDMRASAAPAETMTARTSDGRVLYSHQLSKWVKERHGYEVLFMERRVALEILFKHLPSKDKVITSRRVIRAEQLVDKVRLYTKDGSQYEADVVIGADGIHSTLRREIWKMAADADPSFVSEVESKAMKTEYGCIFGLSSPTGNLKATEVHLTHKKDVTIACMVGPKNIPYWFLFFKLPQTHGGVDLPRYSREDEIALASQEAETCINSSVKFKQLYDNVSFSTTTALPHHVFSKWHFGRIILIGDSAHKFNPISGQGGNSAIESAAALVDNLAMALRQNNAIIPGKYGTFDDLDKVVSARKFENHDQLMKNFDHIPVLGSSMSYLIAVYFPGTESWDIGFWLMTFYLSISELVVFATWTVESCRARNRAALSRGSIVFGSISNITAIAFGCCFYYLQDNLSASSDNKWWASSMLVPPEKAAAVLPATLLGMLLPTLLMFNIWLPSDLRQYLTIAWMFSPWYLYLLHKYFTRYYSAPSAFKTVSAARTESIAQLRQLYIVLGLITGITHVLTVSYCVLSSDETISLGRIFLLRYFEGMSIYEGDHMMFLWDMYITVASLAVWSILSTWSMSRAGVIHVNMFLVFFVISVGSILIGPAAITSMCCLWRETQNTSNNLKEKEA</sequence>
<dbReference type="Gene3D" id="3.50.50.60">
    <property type="entry name" value="FAD/NAD(P)-binding domain"/>
    <property type="match status" value="1"/>
</dbReference>
<evidence type="ECO:0000256" key="9">
    <source>
        <dbReference type="ARBA" id="ARBA00023033"/>
    </source>
</evidence>
<feature type="transmembrane region" description="Helical" evidence="11">
    <location>
        <begin position="432"/>
        <end position="458"/>
    </location>
</feature>
<keyword evidence="14" id="KW-1185">Reference proteome</keyword>
<keyword evidence="8" id="KW-0560">Oxidoreductase</keyword>
<comment type="caution">
    <text evidence="13">The sequence shown here is derived from an EMBL/GenBank/DDBJ whole genome shotgun (WGS) entry which is preliminary data.</text>
</comment>
<keyword evidence="9" id="KW-0503">Monooxygenase</keyword>
<evidence type="ECO:0000259" key="12">
    <source>
        <dbReference type="Pfam" id="PF01494"/>
    </source>
</evidence>
<evidence type="ECO:0000256" key="1">
    <source>
        <dbReference type="ARBA" id="ARBA00001974"/>
    </source>
</evidence>
<comment type="subcellular location">
    <subcellularLocation>
        <location evidence="2">Membrane</location>
    </subcellularLocation>
</comment>
<feature type="transmembrane region" description="Helical" evidence="11">
    <location>
        <begin position="609"/>
        <end position="629"/>
    </location>
</feature>
<evidence type="ECO:0000256" key="4">
    <source>
        <dbReference type="ARBA" id="ARBA00022630"/>
    </source>
</evidence>
<accession>A0A9P5HHI4</accession>
<dbReference type="Proteomes" id="UP000722485">
    <property type="component" value="Unassembled WGS sequence"/>
</dbReference>
<feature type="domain" description="FAD-binding" evidence="12">
    <location>
        <begin position="5"/>
        <end position="339"/>
    </location>
</feature>
<protein>
    <recommendedName>
        <fullName evidence="12">FAD-binding domain-containing protein</fullName>
    </recommendedName>
</protein>
<evidence type="ECO:0000256" key="10">
    <source>
        <dbReference type="ARBA" id="ARBA00023136"/>
    </source>
</evidence>
<keyword evidence="6" id="KW-0274">FAD</keyword>
<name>A0A9P5HHI4_9HYPO</name>
<dbReference type="PRINTS" id="PR00420">
    <property type="entry name" value="RNGMNOXGNASE"/>
</dbReference>
<dbReference type="SUPFAM" id="SSF51905">
    <property type="entry name" value="FAD/NAD(P)-binding domain"/>
    <property type="match status" value="1"/>
</dbReference>
<feature type="transmembrane region" description="Helical" evidence="11">
    <location>
        <begin position="641"/>
        <end position="667"/>
    </location>
</feature>
<comment type="cofactor">
    <cofactor evidence="1">
        <name>FAD</name>
        <dbReference type="ChEBI" id="CHEBI:57692"/>
    </cofactor>
</comment>
<dbReference type="GO" id="GO:0004497">
    <property type="term" value="F:monooxygenase activity"/>
    <property type="evidence" value="ECO:0007669"/>
    <property type="project" value="UniProtKB-KW"/>
</dbReference>
<dbReference type="GO" id="GO:0016020">
    <property type="term" value="C:membrane"/>
    <property type="evidence" value="ECO:0007669"/>
    <property type="project" value="UniProtKB-SubCell"/>
</dbReference>
<dbReference type="Pfam" id="PF01494">
    <property type="entry name" value="FAD_binding_3"/>
    <property type="match status" value="1"/>
</dbReference>
<evidence type="ECO:0000256" key="3">
    <source>
        <dbReference type="ARBA" id="ARBA00007992"/>
    </source>
</evidence>